<dbReference type="OrthoDB" id="2191819at2"/>
<name>A0A1V8YJ61_9ENTE</name>
<evidence type="ECO:0000313" key="2">
    <source>
        <dbReference type="Proteomes" id="UP000192477"/>
    </source>
</evidence>
<accession>A0A1V8YJ61</accession>
<sequence length="473" mass="56126">MIEAYLEKSSLRQLFLCGQFYTKKKINLDELSKLLQVCKPTLLNDIKELKKELANEIIYEERVKDTYSVYFSPEIPRFILMQKIARHSLFLKTCQLYLENEPDYIQLTEIEYISVSKAYSLKKQVLSYFKNCGIQILHGSPEVTEIKRRLLLLNVTYRTGTLNLPTLPAGYLTAIEEFIHTLTYNSGRIYDKENQEILRIGFIIAYLYQKNSPVTIDHDFLQELQKRPIYQYAMTTWQTSQLKNFYQETELYFLLILLNLCDYEADCYQAIEEDFLRLHQVFIEENAQIKQLITRFERYFKRTFIGNKAFERAIIRLMRTAWQNYQLFMPEKFYLLTPEQQDLLVEIHPLFKEWLTQLPYQLRLNNNCLNAFVIELSGILRITKTQFHVCIVTNSDVNYLIYREALEAVKTFEMKVEPVIHSCLNEDLKNFAKKDNHRVLCERTLYTPEANKIPTIVPISVDTIEESIIRAIK</sequence>
<dbReference type="STRING" id="112904.BH747_09850"/>
<dbReference type="RefSeq" id="WP_081184260.1">
    <property type="nucleotide sequence ID" value="NZ_MJEA01000010.1"/>
</dbReference>
<keyword evidence="1" id="KW-0238">DNA-binding</keyword>
<dbReference type="EMBL" id="MJEA01000010">
    <property type="protein sequence ID" value="OQO69565.1"/>
    <property type="molecule type" value="Genomic_DNA"/>
</dbReference>
<dbReference type="Proteomes" id="UP000192477">
    <property type="component" value="Unassembled WGS sequence"/>
</dbReference>
<comment type="caution">
    <text evidence="1">The sequence shown here is derived from an EMBL/GenBank/DDBJ whole genome shotgun (WGS) entry which is preliminary data.</text>
</comment>
<reference evidence="1 2" key="1">
    <citation type="journal article" date="2017" name="BMC Microbiol.">
        <title>Comparative genomics of Enterococcus spp. isolated from bovine feces.</title>
        <authorList>
            <person name="Beukers A.G."/>
            <person name="Zaheer R."/>
            <person name="Goji N."/>
            <person name="Amoako K.K."/>
            <person name="Chaves A.V."/>
            <person name="Ward M.P."/>
            <person name="McAllister T.A."/>
        </authorList>
    </citation>
    <scope>NUCLEOTIDE SEQUENCE [LARGE SCALE GENOMIC DNA]</scope>
    <source>
        <strain evidence="1 2">F1129D 143</strain>
    </source>
</reference>
<organism evidence="1 2">
    <name type="scientific">Enterococcus villorum</name>
    <dbReference type="NCBI Taxonomy" id="112904"/>
    <lineage>
        <taxon>Bacteria</taxon>
        <taxon>Bacillati</taxon>
        <taxon>Bacillota</taxon>
        <taxon>Bacilli</taxon>
        <taxon>Lactobacillales</taxon>
        <taxon>Enterococcaceae</taxon>
        <taxon>Enterococcus</taxon>
    </lineage>
</organism>
<dbReference type="GO" id="GO:0003677">
    <property type="term" value="F:DNA binding"/>
    <property type="evidence" value="ECO:0007669"/>
    <property type="project" value="UniProtKB-KW"/>
</dbReference>
<proteinExistence type="predicted"/>
<evidence type="ECO:0000313" key="1">
    <source>
        <dbReference type="EMBL" id="OQO69565.1"/>
    </source>
</evidence>
<dbReference type="AlphaFoldDB" id="A0A1V8YJ61"/>
<protein>
    <submittedName>
        <fullName evidence="1">DNA-binding protein</fullName>
    </submittedName>
</protein>
<gene>
    <name evidence="1" type="ORF">BH747_09850</name>
</gene>